<feature type="domain" description="Peptidase S54 rhomboid" evidence="8">
    <location>
        <begin position="44"/>
        <end position="119"/>
    </location>
</feature>
<evidence type="ECO:0000256" key="6">
    <source>
        <dbReference type="ARBA" id="ARBA00023136"/>
    </source>
</evidence>
<organism evidence="9 10">
    <name type="scientific">Flavobacterium rivulicola</name>
    <dbReference type="NCBI Taxonomy" id="2732161"/>
    <lineage>
        <taxon>Bacteria</taxon>
        <taxon>Pseudomonadati</taxon>
        <taxon>Bacteroidota</taxon>
        <taxon>Flavobacteriia</taxon>
        <taxon>Flavobacteriales</taxon>
        <taxon>Flavobacteriaceae</taxon>
        <taxon>Flavobacterium</taxon>
    </lineage>
</organism>
<comment type="caution">
    <text evidence="9">The sequence shown here is derived from an EMBL/GenBank/DDBJ whole genome shotgun (WGS) entry which is preliminary data.</text>
</comment>
<evidence type="ECO:0000256" key="2">
    <source>
        <dbReference type="ARBA" id="ARBA00009045"/>
    </source>
</evidence>
<name>A0A7Y3R9A4_9FLAO</name>
<proteinExistence type="inferred from homology"/>
<dbReference type="InterPro" id="IPR022764">
    <property type="entry name" value="Peptidase_S54_rhomboid_dom"/>
</dbReference>
<keyword evidence="3 7" id="KW-0812">Transmembrane</keyword>
<feature type="transmembrane region" description="Helical" evidence="7">
    <location>
        <begin position="228"/>
        <end position="247"/>
    </location>
</feature>
<keyword evidence="10" id="KW-1185">Reference proteome</keyword>
<dbReference type="EMBL" id="JABEVX010000004">
    <property type="protein sequence ID" value="NNT72248.1"/>
    <property type="molecule type" value="Genomic_DNA"/>
</dbReference>
<feature type="transmembrane region" description="Helical" evidence="7">
    <location>
        <begin position="12"/>
        <end position="33"/>
    </location>
</feature>
<feature type="transmembrane region" description="Helical" evidence="7">
    <location>
        <begin position="94"/>
        <end position="116"/>
    </location>
</feature>
<evidence type="ECO:0000313" key="10">
    <source>
        <dbReference type="Proteomes" id="UP000536509"/>
    </source>
</evidence>
<dbReference type="PANTHER" id="PTHR43731:SF14">
    <property type="entry name" value="PRESENILIN-ASSOCIATED RHOMBOID-LIKE PROTEIN, MITOCHONDRIAL"/>
    <property type="match status" value="1"/>
</dbReference>
<dbReference type="Gene3D" id="1.20.1540.10">
    <property type="entry name" value="Rhomboid-like"/>
    <property type="match status" value="1"/>
</dbReference>
<feature type="domain" description="Peptidase S54 rhomboid" evidence="8">
    <location>
        <begin position="165"/>
        <end position="247"/>
    </location>
</feature>
<dbReference type="GO" id="GO:0016020">
    <property type="term" value="C:membrane"/>
    <property type="evidence" value="ECO:0007669"/>
    <property type="project" value="UniProtKB-SubCell"/>
</dbReference>
<dbReference type="Pfam" id="PF01694">
    <property type="entry name" value="Rhomboid"/>
    <property type="match status" value="2"/>
</dbReference>
<dbReference type="AlphaFoldDB" id="A0A7Y3R9A4"/>
<evidence type="ECO:0000256" key="7">
    <source>
        <dbReference type="SAM" id="Phobius"/>
    </source>
</evidence>
<evidence type="ECO:0000256" key="1">
    <source>
        <dbReference type="ARBA" id="ARBA00004141"/>
    </source>
</evidence>
<keyword evidence="4" id="KW-0378">Hydrolase</keyword>
<evidence type="ECO:0000259" key="8">
    <source>
        <dbReference type="Pfam" id="PF01694"/>
    </source>
</evidence>
<comment type="subcellular location">
    <subcellularLocation>
        <location evidence="1">Membrane</location>
        <topology evidence="1">Multi-pass membrane protein</topology>
    </subcellularLocation>
</comment>
<dbReference type="RefSeq" id="WP_171222429.1">
    <property type="nucleotide sequence ID" value="NZ_CP121446.1"/>
</dbReference>
<keyword evidence="6 7" id="KW-0472">Membrane</keyword>
<dbReference type="GO" id="GO:0006508">
    <property type="term" value="P:proteolysis"/>
    <property type="evidence" value="ECO:0007669"/>
    <property type="project" value="UniProtKB-KW"/>
</dbReference>
<keyword evidence="5 7" id="KW-1133">Transmembrane helix</keyword>
<accession>A0A7Y3R9A4</accession>
<dbReference type="Proteomes" id="UP000536509">
    <property type="component" value="Unassembled WGS sequence"/>
</dbReference>
<feature type="transmembrane region" description="Helical" evidence="7">
    <location>
        <begin position="67"/>
        <end position="87"/>
    </location>
</feature>
<comment type="similarity">
    <text evidence="2">Belongs to the peptidase S54 family.</text>
</comment>
<dbReference type="GO" id="GO:0004252">
    <property type="term" value="F:serine-type endopeptidase activity"/>
    <property type="evidence" value="ECO:0007669"/>
    <property type="project" value="InterPro"/>
</dbReference>
<evidence type="ECO:0000256" key="3">
    <source>
        <dbReference type="ARBA" id="ARBA00022692"/>
    </source>
</evidence>
<reference evidence="9 10" key="1">
    <citation type="submission" date="2020-05" db="EMBL/GenBank/DDBJ databases">
        <title>Draft genome of Flavobacterium sp. IMCC34852.</title>
        <authorList>
            <person name="Song J."/>
            <person name="Cho J.-C."/>
        </authorList>
    </citation>
    <scope>NUCLEOTIDE SEQUENCE [LARGE SCALE GENOMIC DNA]</scope>
    <source>
        <strain evidence="9 10">IMCC34852</strain>
    </source>
</reference>
<dbReference type="SUPFAM" id="SSF144091">
    <property type="entry name" value="Rhomboid-like"/>
    <property type="match status" value="1"/>
</dbReference>
<feature type="transmembrane region" description="Helical" evidence="7">
    <location>
        <begin position="202"/>
        <end position="222"/>
    </location>
</feature>
<sequence>MMRMTETVKQLLIVTIIFYIGSNFVGDVAYQLFSGFYPENPNFRFWQPVTRIFMHLPIYDGSNSGNIMHLVMNMFGLVMFGSVLEQFLGSKKFLFFYISSGILAGLFSNLISYYYFHHGIDLLVQSGENEAEILRLLHEGKYNRNWQNMIPLSDYDSFMRSYLGASMGASGALYGLMVGFAYSFPSAPMGLLFIPIEIKAKYFVTGLITLDVILGFYGSSIFGVETGVGHFAHIGGAIAGFIMMWYWKRNQFNKNRWN</sequence>
<dbReference type="InterPro" id="IPR035952">
    <property type="entry name" value="Rhomboid-like_sf"/>
</dbReference>
<evidence type="ECO:0000256" key="4">
    <source>
        <dbReference type="ARBA" id="ARBA00022801"/>
    </source>
</evidence>
<evidence type="ECO:0000313" key="9">
    <source>
        <dbReference type="EMBL" id="NNT72248.1"/>
    </source>
</evidence>
<evidence type="ECO:0000256" key="5">
    <source>
        <dbReference type="ARBA" id="ARBA00022989"/>
    </source>
</evidence>
<dbReference type="InterPro" id="IPR050925">
    <property type="entry name" value="Rhomboid_protease_S54"/>
</dbReference>
<protein>
    <submittedName>
        <fullName evidence="9">Rhomboid family intramembrane serine protease</fullName>
    </submittedName>
</protein>
<keyword evidence="9" id="KW-0645">Protease</keyword>
<dbReference type="PANTHER" id="PTHR43731">
    <property type="entry name" value="RHOMBOID PROTEASE"/>
    <property type="match status" value="1"/>
</dbReference>
<gene>
    <name evidence="9" type="ORF">HKT18_08490</name>
</gene>